<proteinExistence type="predicted"/>
<evidence type="ECO:0000256" key="6">
    <source>
        <dbReference type="PROSITE-ProRule" id="PRU10141"/>
    </source>
</evidence>
<dbReference type="InterPro" id="IPR017441">
    <property type="entry name" value="Protein_kinase_ATP_BS"/>
</dbReference>
<dbReference type="HOGENOM" id="CLU_000288_63_0_1"/>
<dbReference type="CDD" id="cd00180">
    <property type="entry name" value="PKc"/>
    <property type="match status" value="1"/>
</dbReference>
<reference evidence="9" key="1">
    <citation type="journal article" date="2011" name="Proc. Natl. Acad. Sci. U.S.A.">
        <title>Obligate biotrophy features unraveled by the genomic analysis of rust fungi.</title>
        <authorList>
            <person name="Duplessis S."/>
            <person name="Cuomo C.A."/>
            <person name="Lin Y.-C."/>
            <person name="Aerts A."/>
            <person name="Tisserant E."/>
            <person name="Veneault-Fourrey C."/>
            <person name="Joly D.L."/>
            <person name="Hacquard S."/>
            <person name="Amselem J."/>
            <person name="Cantarel B.L."/>
            <person name="Chiu R."/>
            <person name="Coutinho P.M."/>
            <person name="Feau N."/>
            <person name="Field M."/>
            <person name="Frey P."/>
            <person name="Gelhaye E."/>
            <person name="Goldberg J."/>
            <person name="Grabherr M.G."/>
            <person name="Kodira C.D."/>
            <person name="Kohler A."/>
            <person name="Kuees U."/>
            <person name="Lindquist E.A."/>
            <person name="Lucas S.M."/>
            <person name="Mago R."/>
            <person name="Mauceli E."/>
            <person name="Morin E."/>
            <person name="Murat C."/>
            <person name="Pangilinan J.L."/>
            <person name="Park R."/>
            <person name="Pearson M."/>
            <person name="Quesneville H."/>
            <person name="Rouhier N."/>
            <person name="Sakthikumar S."/>
            <person name="Salamov A.A."/>
            <person name="Schmutz J."/>
            <person name="Selles B."/>
            <person name="Shapiro H."/>
            <person name="Tanguay P."/>
            <person name="Tuskan G.A."/>
            <person name="Henrissat B."/>
            <person name="Van de Peer Y."/>
            <person name="Rouze P."/>
            <person name="Ellis J.G."/>
            <person name="Dodds P.N."/>
            <person name="Schein J.E."/>
            <person name="Zhong S."/>
            <person name="Hamelin R.C."/>
            <person name="Grigoriev I.V."/>
            <person name="Szabo L.J."/>
            <person name="Martin F."/>
        </authorList>
    </citation>
    <scope>NUCLEOTIDE SEQUENCE [LARGE SCALE GENOMIC DNA]</scope>
    <source>
        <strain evidence="9">98AG31 / pathotype 3-4-7</strain>
    </source>
</reference>
<dbReference type="STRING" id="747676.F4S5B8"/>
<evidence type="ECO:0000256" key="2">
    <source>
        <dbReference type="ARBA" id="ARBA00022679"/>
    </source>
</evidence>
<organism evidence="9">
    <name type="scientific">Melampsora larici-populina (strain 98AG31 / pathotype 3-4-7)</name>
    <name type="common">Poplar leaf rust fungus</name>
    <dbReference type="NCBI Taxonomy" id="747676"/>
    <lineage>
        <taxon>Eukaryota</taxon>
        <taxon>Fungi</taxon>
        <taxon>Dikarya</taxon>
        <taxon>Basidiomycota</taxon>
        <taxon>Pucciniomycotina</taxon>
        <taxon>Pucciniomycetes</taxon>
        <taxon>Pucciniales</taxon>
        <taxon>Melampsoraceae</taxon>
        <taxon>Melampsora</taxon>
    </lineage>
</organism>
<dbReference type="PROSITE" id="PS00107">
    <property type="entry name" value="PROTEIN_KINASE_ATP"/>
    <property type="match status" value="1"/>
</dbReference>
<feature type="domain" description="Protein kinase" evidence="7">
    <location>
        <begin position="1"/>
        <end position="152"/>
    </location>
</feature>
<keyword evidence="4" id="KW-0418">Kinase</keyword>
<dbReference type="SUPFAM" id="SSF56112">
    <property type="entry name" value="Protein kinase-like (PK-like)"/>
    <property type="match status" value="1"/>
</dbReference>
<keyword evidence="9" id="KW-1185">Reference proteome</keyword>
<evidence type="ECO:0000313" key="8">
    <source>
        <dbReference type="EMBL" id="EGG00188.1"/>
    </source>
</evidence>
<dbReference type="GeneID" id="18927048"/>
<protein>
    <recommendedName>
        <fullName evidence="7">Protein kinase domain-containing protein</fullName>
    </recommendedName>
</protein>
<dbReference type="SMART" id="SM00220">
    <property type="entry name" value="S_TKc"/>
    <property type="match status" value="1"/>
</dbReference>
<keyword evidence="3 6" id="KW-0547">Nucleotide-binding</keyword>
<keyword evidence="1" id="KW-0723">Serine/threonine-protein kinase</keyword>
<dbReference type="KEGG" id="mlr:MELLADRAFT_29000"/>
<sequence>KVLGRGDGGSVYEVRYPLMKESYALKVVKRGSAFHSTDKFGKDGIRTEITSAKKLRHPHITEFKAVFCDLDHHYLLTEVCGHGSLQNFLDDVRVFNEPESRLLMLQVASAVNYLHRTGVSHNDLYPRNILVGQSSNDKGLALKLTDFGWSEI</sequence>
<dbReference type="GO" id="GO:0004674">
    <property type="term" value="F:protein serine/threonine kinase activity"/>
    <property type="evidence" value="ECO:0007669"/>
    <property type="project" value="UniProtKB-KW"/>
</dbReference>
<dbReference type="EMBL" id="GL883150">
    <property type="protein sequence ID" value="EGG00188.1"/>
    <property type="molecule type" value="Genomic_DNA"/>
</dbReference>
<name>F4S5B8_MELLP</name>
<feature type="non-terminal residue" evidence="8">
    <location>
        <position position="152"/>
    </location>
</feature>
<keyword evidence="2" id="KW-0808">Transferase</keyword>
<accession>F4S5B8</accession>
<evidence type="ECO:0000256" key="5">
    <source>
        <dbReference type="ARBA" id="ARBA00022840"/>
    </source>
</evidence>
<dbReference type="eggNOG" id="KOG0595">
    <property type="taxonomic scope" value="Eukaryota"/>
</dbReference>
<dbReference type="Proteomes" id="UP000001072">
    <property type="component" value="Unassembled WGS sequence"/>
</dbReference>
<dbReference type="RefSeq" id="XP_007416591.1">
    <property type="nucleotide sequence ID" value="XM_007416529.1"/>
</dbReference>
<feature type="non-terminal residue" evidence="8">
    <location>
        <position position="1"/>
    </location>
</feature>
<feature type="binding site" evidence="6">
    <location>
        <position position="26"/>
    </location>
    <ligand>
        <name>ATP</name>
        <dbReference type="ChEBI" id="CHEBI:30616"/>
    </ligand>
</feature>
<evidence type="ECO:0000313" key="9">
    <source>
        <dbReference type="Proteomes" id="UP000001072"/>
    </source>
</evidence>
<dbReference type="InterPro" id="IPR000719">
    <property type="entry name" value="Prot_kinase_dom"/>
</dbReference>
<dbReference type="PROSITE" id="PS50011">
    <property type="entry name" value="PROTEIN_KINASE_DOM"/>
    <property type="match status" value="1"/>
</dbReference>
<evidence type="ECO:0000259" key="7">
    <source>
        <dbReference type="PROSITE" id="PS50011"/>
    </source>
</evidence>
<dbReference type="InParanoid" id="F4S5B8"/>
<dbReference type="GO" id="GO:0005634">
    <property type="term" value="C:nucleus"/>
    <property type="evidence" value="ECO:0007669"/>
    <property type="project" value="TreeGrafter"/>
</dbReference>
<dbReference type="Pfam" id="PF00069">
    <property type="entry name" value="Pkinase"/>
    <property type="match status" value="1"/>
</dbReference>
<dbReference type="AlphaFoldDB" id="F4S5B8"/>
<dbReference type="OrthoDB" id="427969at2759"/>
<dbReference type="Gene3D" id="1.10.510.10">
    <property type="entry name" value="Transferase(Phosphotransferase) domain 1"/>
    <property type="match status" value="1"/>
</dbReference>
<keyword evidence="5 6" id="KW-0067">ATP-binding</keyword>
<evidence type="ECO:0000256" key="4">
    <source>
        <dbReference type="ARBA" id="ARBA00022777"/>
    </source>
</evidence>
<dbReference type="VEuPathDB" id="FungiDB:MELLADRAFT_29000"/>
<evidence type="ECO:0000256" key="1">
    <source>
        <dbReference type="ARBA" id="ARBA00022527"/>
    </source>
</evidence>
<evidence type="ECO:0000256" key="3">
    <source>
        <dbReference type="ARBA" id="ARBA00022741"/>
    </source>
</evidence>
<dbReference type="PANTHER" id="PTHR24345:SF91">
    <property type="entry name" value="SERINE_THREONINE-PROTEIN KINASE PLK4"/>
    <property type="match status" value="1"/>
</dbReference>
<dbReference type="InterPro" id="IPR011009">
    <property type="entry name" value="Kinase-like_dom_sf"/>
</dbReference>
<dbReference type="PANTHER" id="PTHR24345">
    <property type="entry name" value="SERINE/THREONINE-PROTEIN KINASE PLK"/>
    <property type="match status" value="1"/>
</dbReference>
<dbReference type="GO" id="GO:0005524">
    <property type="term" value="F:ATP binding"/>
    <property type="evidence" value="ECO:0007669"/>
    <property type="project" value="UniProtKB-UniRule"/>
</dbReference>
<gene>
    <name evidence="8" type="ORF">MELLADRAFT_29000</name>
</gene>